<dbReference type="InterPro" id="IPR050271">
    <property type="entry name" value="UDP-glycosyltransferase"/>
</dbReference>
<keyword evidence="1" id="KW-0328">Glycosyltransferase</keyword>
<protein>
    <submittedName>
        <fullName evidence="3">Polyene glycosyltransferase</fullName>
    </submittedName>
</protein>
<name>A0A4R7VFS0_9PSEU</name>
<evidence type="ECO:0000256" key="1">
    <source>
        <dbReference type="ARBA" id="ARBA00022676"/>
    </source>
</evidence>
<dbReference type="OrthoDB" id="764352at2"/>
<accession>A0A4R7VFS0</accession>
<dbReference type="PANTHER" id="PTHR48043">
    <property type="entry name" value="EG:EG0003.4 PROTEIN-RELATED"/>
    <property type="match status" value="1"/>
</dbReference>
<dbReference type="CDD" id="cd03784">
    <property type="entry name" value="GT1_Gtf-like"/>
    <property type="match status" value="1"/>
</dbReference>
<dbReference type="Pfam" id="PF00201">
    <property type="entry name" value="UDPGT"/>
    <property type="match status" value="1"/>
</dbReference>
<dbReference type="AlphaFoldDB" id="A0A4R7VFS0"/>
<evidence type="ECO:0000313" key="3">
    <source>
        <dbReference type="EMBL" id="TDV47967.1"/>
    </source>
</evidence>
<keyword evidence="2 3" id="KW-0808">Transferase</keyword>
<dbReference type="RefSeq" id="WP_133905248.1">
    <property type="nucleotide sequence ID" value="NZ_SOCP01000009.1"/>
</dbReference>
<keyword evidence="4" id="KW-1185">Reference proteome</keyword>
<organism evidence="3 4">
    <name type="scientific">Actinophytocola oryzae</name>
    <dbReference type="NCBI Taxonomy" id="502181"/>
    <lineage>
        <taxon>Bacteria</taxon>
        <taxon>Bacillati</taxon>
        <taxon>Actinomycetota</taxon>
        <taxon>Actinomycetes</taxon>
        <taxon>Pseudonocardiales</taxon>
        <taxon>Pseudonocardiaceae</taxon>
    </lineage>
</organism>
<gene>
    <name evidence="3" type="ORF">CLV71_109202</name>
</gene>
<reference evidence="3 4" key="1">
    <citation type="submission" date="2019-03" db="EMBL/GenBank/DDBJ databases">
        <title>Genomic Encyclopedia of Archaeal and Bacterial Type Strains, Phase II (KMG-II): from individual species to whole genera.</title>
        <authorList>
            <person name="Goeker M."/>
        </authorList>
    </citation>
    <scope>NUCLEOTIDE SEQUENCE [LARGE SCALE GENOMIC DNA]</scope>
    <source>
        <strain evidence="3 4">DSM 45499</strain>
    </source>
</reference>
<dbReference type="InterPro" id="IPR002213">
    <property type="entry name" value="UDP_glucos_trans"/>
</dbReference>
<evidence type="ECO:0000313" key="4">
    <source>
        <dbReference type="Proteomes" id="UP000294927"/>
    </source>
</evidence>
<dbReference type="PANTHER" id="PTHR48043:SF145">
    <property type="entry name" value="FI06409P-RELATED"/>
    <property type="match status" value="1"/>
</dbReference>
<evidence type="ECO:0000256" key="2">
    <source>
        <dbReference type="ARBA" id="ARBA00022679"/>
    </source>
</evidence>
<sequence length="451" mass="50442">MNSNVPGPIVFAGAPYSGMTPMIVTAAEVARRGAEVYFVGTESYRPEFDERTAGTGAKYLSLGAGDSPADPSTWDDETFRSFTQPSRWRSAKAFVRHNLDIDIQIDWYRRLEAEVERLRPSLLVVDCLSQYAIDLAMTRGIPFVVEACLMPSFVLQPWLPKDYPWPYSGLPREMSRGQRITNAWFRFRMRTVMFRPGVFGKAIAYAKQARAMGINAKAMHPRARIEAASLVMFHTPLDLEYPFPAPENVVSVGSITPKLPEAPEERSVRSWLDDHESVVYLAFGTINRLSPQSIGAMLAAAARLAPHAMLWKIPKDQWEQRPGDVAVPDNVRVEHWVPSQFDVLAHPNVKVFFTHAGSNGMHECLNFGKPMVSRPGWIDCHDIAHRIDDAGMGLTLDDVDTVHADDVVDKLTRVLSDPSFTERARYWSARQRELGGVARAADLILAHATPV</sequence>
<comment type="caution">
    <text evidence="3">The sequence shown here is derived from an EMBL/GenBank/DDBJ whole genome shotgun (WGS) entry which is preliminary data.</text>
</comment>
<proteinExistence type="predicted"/>
<dbReference type="GO" id="GO:0008194">
    <property type="term" value="F:UDP-glycosyltransferase activity"/>
    <property type="evidence" value="ECO:0007669"/>
    <property type="project" value="InterPro"/>
</dbReference>
<dbReference type="Proteomes" id="UP000294927">
    <property type="component" value="Unassembled WGS sequence"/>
</dbReference>
<dbReference type="Gene3D" id="3.40.50.2000">
    <property type="entry name" value="Glycogen Phosphorylase B"/>
    <property type="match status" value="2"/>
</dbReference>
<dbReference type="EMBL" id="SOCP01000009">
    <property type="protein sequence ID" value="TDV47967.1"/>
    <property type="molecule type" value="Genomic_DNA"/>
</dbReference>
<dbReference type="SUPFAM" id="SSF53756">
    <property type="entry name" value="UDP-Glycosyltransferase/glycogen phosphorylase"/>
    <property type="match status" value="1"/>
</dbReference>